<protein>
    <submittedName>
        <fullName evidence="1">Uncharacterized protein</fullName>
    </submittedName>
</protein>
<name>A0A873WFC2_9CAUD</name>
<evidence type="ECO:0000313" key="2">
    <source>
        <dbReference type="Proteomes" id="UP000663144"/>
    </source>
</evidence>
<organism evidence="1 2">
    <name type="scientific">Synechococcus phage S-H38</name>
    <dbReference type="NCBI Taxonomy" id="2783673"/>
    <lineage>
        <taxon>Viruses</taxon>
        <taxon>Duplodnaviria</taxon>
        <taxon>Heunggongvirae</taxon>
        <taxon>Uroviricota</taxon>
        <taxon>Caudoviricetes</taxon>
        <taxon>Pantevenvirales</taxon>
        <taxon>Kyanoviridae</taxon>
        <taxon>Yellowseavirus</taxon>
        <taxon>Yellowseavirus thirtyeight</taxon>
    </lineage>
</organism>
<keyword evidence="2" id="KW-1185">Reference proteome</keyword>
<reference evidence="1" key="1">
    <citation type="submission" date="2020-10" db="EMBL/GenBank/DDBJ databases">
        <title>The Isolation and Genome Sequence of a Novel Cyanophage S-H38 from the Yellow Sea, China.</title>
        <authorList>
            <person name="Jiang T."/>
        </authorList>
    </citation>
    <scope>NUCLEOTIDE SEQUENCE</scope>
</reference>
<sequence>MAITIPQDAVKTFEKLMGALGGEDYSYYLFDVKNVNERPRAKKVLEMVVYVPQAQRVTAAANIQGSLEGDDVIAQIREKETELDVFLIGNTAKYIRVLVKPNGSKGSGGGAAATKIQEAAQCVYAAMRYYCGDVKHFTKEDLDCGWQHTNAPGVKLEEIMGLPKEWKEGSWLGAQEIYSKIGSGKKYNFVRGDAVIEDAISKAFNRCKGQSNLSSEDKWNPADIWMVEAGQEAAIKKHLDGENTIDCLNNALLQMQSEKKLIGISLKKITGSANMTLKNDQPAAVRKANEKAHYASHSLTYINNRKETPMDVYLHYGSGQHERFQARNFGGSTKGDWKLELKGKNAAQGKIQGQVVIDLLKNAGFTNISSFHIPTWAECAPGSSAAQKKITTEIYNLLKKYKAVGFDAATNKATAIKNDIALQEKSWRYSKLAGLRFLDWLNTVCSDKDMAMKEMYLYASSQSDKSSVYWKLQ</sequence>
<dbReference type="KEGG" id="vg:77946742"/>
<dbReference type="GeneID" id="77946742"/>
<evidence type="ECO:0000313" key="1">
    <source>
        <dbReference type="EMBL" id="QPB08046.1"/>
    </source>
</evidence>
<dbReference type="EMBL" id="MW117965">
    <property type="protein sequence ID" value="QPB08046.1"/>
    <property type="molecule type" value="Genomic_DNA"/>
</dbReference>
<accession>A0A873WFC2</accession>
<proteinExistence type="predicted"/>
<dbReference type="Proteomes" id="UP000663144">
    <property type="component" value="Segment"/>
</dbReference>
<dbReference type="RefSeq" id="YP_010670537.1">
    <property type="nucleotide sequence ID" value="NC_070964.1"/>
</dbReference>